<comment type="caution">
    <text evidence="10">The sequence shown here is derived from an EMBL/GenBank/DDBJ whole genome shotgun (WGS) entry which is preliminary data.</text>
</comment>
<dbReference type="GO" id="GO:0008270">
    <property type="term" value="F:zinc ion binding"/>
    <property type="evidence" value="ECO:0007669"/>
    <property type="project" value="UniProtKB-KW"/>
</dbReference>
<dbReference type="Proteomes" id="UP001175271">
    <property type="component" value="Unassembled WGS sequence"/>
</dbReference>
<keyword evidence="4" id="KW-0805">Transcription regulation</keyword>
<dbReference type="PANTHER" id="PTHR46011">
    <property type="entry name" value="NUCLEAR HORMONE RECEPTOR FAMILY MEMBER NHR-86-RELATED"/>
    <property type="match status" value="1"/>
</dbReference>
<evidence type="ECO:0000256" key="8">
    <source>
        <dbReference type="ARBA" id="ARBA00023242"/>
    </source>
</evidence>
<dbReference type="GO" id="GO:0003700">
    <property type="term" value="F:DNA-binding transcription factor activity"/>
    <property type="evidence" value="ECO:0007669"/>
    <property type="project" value="InterPro"/>
</dbReference>
<keyword evidence="7" id="KW-0675">Receptor</keyword>
<keyword evidence="3" id="KW-0862">Zinc</keyword>
<dbReference type="PROSITE" id="PS51030">
    <property type="entry name" value="NUCLEAR_REC_DBD_2"/>
    <property type="match status" value="1"/>
</dbReference>
<accession>A0AA39ICD7</accession>
<dbReference type="InterPro" id="IPR013088">
    <property type="entry name" value="Znf_NHR/GATA"/>
</dbReference>
<dbReference type="AlphaFoldDB" id="A0AA39ICD7"/>
<evidence type="ECO:0000259" key="9">
    <source>
        <dbReference type="PROSITE" id="PS51030"/>
    </source>
</evidence>
<evidence type="ECO:0000256" key="1">
    <source>
        <dbReference type="ARBA" id="ARBA00022723"/>
    </source>
</evidence>
<dbReference type="PRINTS" id="PR00047">
    <property type="entry name" value="STROIDFINGER"/>
</dbReference>
<keyword evidence="8" id="KW-0539">Nucleus</keyword>
<evidence type="ECO:0000256" key="5">
    <source>
        <dbReference type="ARBA" id="ARBA00023125"/>
    </source>
</evidence>
<evidence type="ECO:0000256" key="2">
    <source>
        <dbReference type="ARBA" id="ARBA00022771"/>
    </source>
</evidence>
<sequence>MNGPRCRVCCSGEARNFHYGATAPSCKACAMVFARSAKKKKPFECLKNPIFCSPSQALSPRQLCRKCRVDRCKRIGMKENLVKPELNQQDVVQNVVNCGLNFDQPFSDDRFPLMSQISKELEWSRRSMEHRFYKDGKIRGALEDDQHFHSLQSHRKLQEAIGDDLTSTLSRLDFFKSFSTLDLDAFSKYIQPYYVWTILAFRGFKNASKRQERWLSNDRNYILPTIYYDRSERALYTQAKRSLPHATHDDWKNIALISLDVRLSGTYLRKMCQTYWFPDDNIFYLLMYLLFVNISMKHSGVEMVKNAFSRLKNQILTEMEAYFLESNVSVQFMMSRVYEYLERVEEHRKEVAHMKTYVNLHVDIASSAK</sequence>
<protein>
    <recommendedName>
        <fullName evidence="9">Nuclear receptor domain-containing protein</fullName>
    </recommendedName>
</protein>
<evidence type="ECO:0000313" key="10">
    <source>
        <dbReference type="EMBL" id="KAK0420432.1"/>
    </source>
</evidence>
<dbReference type="Gene3D" id="3.30.50.10">
    <property type="entry name" value="Erythroid Transcription Factor GATA-1, subunit A"/>
    <property type="match status" value="1"/>
</dbReference>
<feature type="domain" description="Nuclear receptor" evidence="9">
    <location>
        <begin position="3"/>
        <end position="84"/>
    </location>
</feature>
<reference evidence="10" key="1">
    <citation type="submission" date="2023-06" db="EMBL/GenBank/DDBJ databases">
        <title>Genomic analysis of the entomopathogenic nematode Steinernema hermaphroditum.</title>
        <authorList>
            <person name="Schwarz E.M."/>
            <person name="Heppert J.K."/>
            <person name="Baniya A."/>
            <person name="Schwartz H.T."/>
            <person name="Tan C.-H."/>
            <person name="Antoshechkin I."/>
            <person name="Sternberg P.W."/>
            <person name="Goodrich-Blair H."/>
            <person name="Dillman A.R."/>
        </authorList>
    </citation>
    <scope>NUCLEOTIDE SEQUENCE</scope>
    <source>
        <strain evidence="10">PS9179</strain>
        <tissue evidence="10">Whole animal</tissue>
    </source>
</reference>
<dbReference type="EMBL" id="JAUCMV010000002">
    <property type="protein sequence ID" value="KAK0420432.1"/>
    <property type="molecule type" value="Genomic_DNA"/>
</dbReference>
<proteinExistence type="predicted"/>
<dbReference type="SMART" id="SM00399">
    <property type="entry name" value="ZnF_C4"/>
    <property type="match status" value="1"/>
</dbReference>
<dbReference type="SUPFAM" id="SSF57716">
    <property type="entry name" value="Glucocorticoid receptor-like (DNA-binding domain)"/>
    <property type="match status" value="1"/>
</dbReference>
<organism evidence="10 11">
    <name type="scientific">Steinernema hermaphroditum</name>
    <dbReference type="NCBI Taxonomy" id="289476"/>
    <lineage>
        <taxon>Eukaryota</taxon>
        <taxon>Metazoa</taxon>
        <taxon>Ecdysozoa</taxon>
        <taxon>Nematoda</taxon>
        <taxon>Chromadorea</taxon>
        <taxon>Rhabditida</taxon>
        <taxon>Tylenchina</taxon>
        <taxon>Panagrolaimomorpha</taxon>
        <taxon>Strongyloidoidea</taxon>
        <taxon>Steinernematidae</taxon>
        <taxon>Steinernema</taxon>
    </lineage>
</organism>
<keyword evidence="2" id="KW-0863">Zinc-finger</keyword>
<gene>
    <name evidence="10" type="ORF">QR680_014681</name>
</gene>
<evidence type="ECO:0000256" key="3">
    <source>
        <dbReference type="ARBA" id="ARBA00022833"/>
    </source>
</evidence>
<evidence type="ECO:0000256" key="7">
    <source>
        <dbReference type="ARBA" id="ARBA00023170"/>
    </source>
</evidence>
<dbReference type="GO" id="GO:0043565">
    <property type="term" value="F:sequence-specific DNA binding"/>
    <property type="evidence" value="ECO:0007669"/>
    <property type="project" value="InterPro"/>
</dbReference>
<evidence type="ECO:0000256" key="6">
    <source>
        <dbReference type="ARBA" id="ARBA00023163"/>
    </source>
</evidence>
<evidence type="ECO:0000256" key="4">
    <source>
        <dbReference type="ARBA" id="ARBA00023015"/>
    </source>
</evidence>
<evidence type="ECO:0000313" key="11">
    <source>
        <dbReference type="Proteomes" id="UP001175271"/>
    </source>
</evidence>
<keyword evidence="5" id="KW-0238">DNA-binding</keyword>
<keyword evidence="1" id="KW-0479">Metal-binding</keyword>
<keyword evidence="11" id="KW-1185">Reference proteome</keyword>
<dbReference type="InterPro" id="IPR001628">
    <property type="entry name" value="Znf_hrmn_rcpt"/>
</dbReference>
<dbReference type="Pfam" id="PF00105">
    <property type="entry name" value="zf-C4"/>
    <property type="match status" value="1"/>
</dbReference>
<keyword evidence="6" id="KW-0804">Transcription</keyword>
<name>A0AA39ICD7_9BILA</name>